<dbReference type="NCBIfam" id="NF006367">
    <property type="entry name" value="PRK08591.1"/>
    <property type="match status" value="1"/>
</dbReference>
<dbReference type="Pfam" id="PF00289">
    <property type="entry name" value="Biotin_carb_N"/>
    <property type="match status" value="1"/>
</dbReference>
<keyword evidence="6 16" id="KW-0436">Ligase</keyword>
<dbReference type="Proteomes" id="UP000019364">
    <property type="component" value="Unassembled WGS sequence"/>
</dbReference>
<evidence type="ECO:0000313" key="20">
    <source>
        <dbReference type="Proteomes" id="UP000019364"/>
    </source>
</evidence>
<evidence type="ECO:0000256" key="11">
    <source>
        <dbReference type="ARBA" id="ARBA00022842"/>
    </source>
</evidence>
<feature type="domain" description="ATP-grasp" evidence="17">
    <location>
        <begin position="121"/>
        <end position="318"/>
    </location>
</feature>
<evidence type="ECO:0000256" key="16">
    <source>
        <dbReference type="RuleBase" id="RU365063"/>
    </source>
</evidence>
<dbReference type="GO" id="GO:0004075">
    <property type="term" value="F:biotin carboxylase activity"/>
    <property type="evidence" value="ECO:0007669"/>
    <property type="project" value="UniProtKB-EC"/>
</dbReference>
<gene>
    <name evidence="19" type="ORF">JCM16418_3047</name>
</gene>
<evidence type="ECO:0000256" key="7">
    <source>
        <dbReference type="ARBA" id="ARBA00022723"/>
    </source>
</evidence>
<evidence type="ECO:0000259" key="17">
    <source>
        <dbReference type="PROSITE" id="PS50975"/>
    </source>
</evidence>
<dbReference type="InterPro" id="IPR011054">
    <property type="entry name" value="Rudment_hybrid_motif"/>
</dbReference>
<evidence type="ECO:0000256" key="2">
    <source>
        <dbReference type="ARBA" id="ARBA00004956"/>
    </source>
</evidence>
<dbReference type="GO" id="GO:0006633">
    <property type="term" value="P:fatty acid biosynthetic process"/>
    <property type="evidence" value="ECO:0007669"/>
    <property type="project" value="UniProtKB-KW"/>
</dbReference>
<evidence type="ECO:0000256" key="13">
    <source>
        <dbReference type="ARBA" id="ARBA00023267"/>
    </source>
</evidence>
<comment type="subunit">
    <text evidence="3 16">Acetyl-CoA carboxylase is a heterohexamer of biotin carboxyl carrier protein, biotin carboxylase and the two subunits of carboxyl transferase in a 2:2 complex.</text>
</comment>
<evidence type="ECO:0000256" key="8">
    <source>
        <dbReference type="ARBA" id="ARBA00022741"/>
    </source>
</evidence>
<keyword evidence="10 15" id="KW-0067">ATP-binding</keyword>
<dbReference type="InterPro" id="IPR011761">
    <property type="entry name" value="ATP-grasp"/>
</dbReference>
<keyword evidence="12 16" id="KW-0275">Fatty acid biosynthesis</keyword>
<dbReference type="PANTHER" id="PTHR48095:SF2">
    <property type="entry name" value="BIOTIN CARBOXYLASE, CHLOROPLASTIC"/>
    <property type="match status" value="1"/>
</dbReference>
<dbReference type="GO" id="GO:0005524">
    <property type="term" value="F:ATP binding"/>
    <property type="evidence" value="ECO:0007669"/>
    <property type="project" value="UniProtKB-UniRule"/>
</dbReference>
<dbReference type="PROSITE" id="PS50979">
    <property type="entry name" value="BC"/>
    <property type="match status" value="1"/>
</dbReference>
<dbReference type="EMBL" id="BAVZ01000009">
    <property type="protein sequence ID" value="GAF08936.1"/>
    <property type="molecule type" value="Genomic_DNA"/>
</dbReference>
<dbReference type="Pfam" id="PF02785">
    <property type="entry name" value="Biotin_carb_C"/>
    <property type="match status" value="1"/>
</dbReference>
<dbReference type="RefSeq" id="WP_036649863.1">
    <property type="nucleotide sequence ID" value="NZ_BAVZ01000009.1"/>
</dbReference>
<evidence type="ECO:0000256" key="1">
    <source>
        <dbReference type="ARBA" id="ARBA00003761"/>
    </source>
</evidence>
<reference evidence="19 20" key="1">
    <citation type="journal article" date="2014" name="Genome Announc.">
        <title>Draft Genome Sequence of Paenibacillus pini JCM 16418T, Isolated from the Rhizosphere of Pine Tree.</title>
        <authorList>
            <person name="Yuki M."/>
            <person name="Oshima K."/>
            <person name="Suda W."/>
            <person name="Oshida Y."/>
            <person name="Kitamura K."/>
            <person name="Iida Y."/>
            <person name="Hattori M."/>
            <person name="Ohkuma M."/>
        </authorList>
    </citation>
    <scope>NUCLEOTIDE SEQUENCE [LARGE SCALE GENOMIC DNA]</scope>
    <source>
        <strain evidence="19 20">JCM 16418</strain>
    </source>
</reference>
<accession>W7YWA8</accession>
<proteinExistence type="predicted"/>
<comment type="caution">
    <text evidence="19">The sequence shown here is derived from an EMBL/GenBank/DDBJ whole genome shotgun (WGS) entry which is preliminary data.</text>
</comment>
<keyword evidence="5 16" id="KW-0444">Lipid biosynthesis</keyword>
<dbReference type="InterPro" id="IPR011764">
    <property type="entry name" value="Biotin_carboxylation_dom"/>
</dbReference>
<evidence type="ECO:0000256" key="9">
    <source>
        <dbReference type="ARBA" id="ARBA00022832"/>
    </source>
</evidence>
<dbReference type="SUPFAM" id="SSF56059">
    <property type="entry name" value="Glutathione synthetase ATP-binding domain-like"/>
    <property type="match status" value="1"/>
</dbReference>
<dbReference type="PANTHER" id="PTHR48095">
    <property type="entry name" value="PYRUVATE CARBOXYLASE SUBUNIT A"/>
    <property type="match status" value="1"/>
</dbReference>
<dbReference type="AlphaFoldDB" id="W7YWA8"/>
<dbReference type="PROSITE" id="PS50975">
    <property type="entry name" value="ATP_GRASP"/>
    <property type="match status" value="1"/>
</dbReference>
<evidence type="ECO:0000256" key="15">
    <source>
        <dbReference type="PROSITE-ProRule" id="PRU00409"/>
    </source>
</evidence>
<dbReference type="GO" id="GO:2001295">
    <property type="term" value="P:malonyl-CoA biosynthetic process"/>
    <property type="evidence" value="ECO:0007669"/>
    <property type="project" value="UniProtKB-UniPathway"/>
</dbReference>
<evidence type="ECO:0000256" key="6">
    <source>
        <dbReference type="ARBA" id="ARBA00022598"/>
    </source>
</evidence>
<evidence type="ECO:0000259" key="18">
    <source>
        <dbReference type="PROSITE" id="PS50979"/>
    </source>
</evidence>
<dbReference type="OrthoDB" id="9807469at2"/>
<dbReference type="InterPro" id="IPR005481">
    <property type="entry name" value="BC-like_N"/>
</dbReference>
<evidence type="ECO:0000256" key="10">
    <source>
        <dbReference type="ARBA" id="ARBA00022840"/>
    </source>
</evidence>
<keyword evidence="13 16" id="KW-0092">Biotin</keyword>
<dbReference type="InterPro" id="IPR005482">
    <property type="entry name" value="Biotin_COase_C"/>
</dbReference>
<dbReference type="InterPro" id="IPR051602">
    <property type="entry name" value="ACC_Biotin_Carboxylase"/>
</dbReference>
<keyword evidence="9 16" id="KW-0276">Fatty acid metabolism</keyword>
<keyword evidence="20" id="KW-1185">Reference proteome</keyword>
<evidence type="ECO:0000256" key="3">
    <source>
        <dbReference type="ARBA" id="ARBA00011750"/>
    </source>
</evidence>
<dbReference type="UniPathway" id="UPA00655">
    <property type="reaction ID" value="UER00711"/>
</dbReference>
<dbReference type="EC" id="6.3.4.14" evidence="4 16"/>
<dbReference type="NCBIfam" id="TIGR00514">
    <property type="entry name" value="accC"/>
    <property type="match status" value="1"/>
</dbReference>
<keyword evidence="16" id="KW-0443">Lipid metabolism</keyword>
<evidence type="ECO:0000256" key="14">
    <source>
        <dbReference type="ARBA" id="ARBA00048600"/>
    </source>
</evidence>
<dbReference type="STRING" id="1236976.JCM16418_3047"/>
<comment type="function">
    <text evidence="1 16">This protein is a component of the acetyl coenzyme A carboxylase complex; first, biotin carboxylase catalyzes the carboxylation of the carrier protein and then the transcarboxylase transfers the carboxyl group to form malonyl-CoA.</text>
</comment>
<evidence type="ECO:0000313" key="19">
    <source>
        <dbReference type="EMBL" id="GAF08936.1"/>
    </source>
</evidence>
<keyword evidence="8 15" id="KW-0547">Nucleotide-binding</keyword>
<dbReference type="PROSITE" id="PS00867">
    <property type="entry name" value="CPSASE_2"/>
    <property type="match status" value="1"/>
</dbReference>
<dbReference type="Gene3D" id="3.30.470.20">
    <property type="entry name" value="ATP-grasp fold, B domain"/>
    <property type="match status" value="1"/>
</dbReference>
<dbReference type="PROSITE" id="PS00866">
    <property type="entry name" value="CPSASE_1"/>
    <property type="match status" value="1"/>
</dbReference>
<name>W7YWA8_9BACL</name>
<comment type="pathway">
    <text evidence="2 16">Lipid metabolism; malonyl-CoA biosynthesis; malonyl-CoA from acetyl-CoA: step 1/1.</text>
</comment>
<comment type="catalytic activity">
    <reaction evidence="14 16">
        <text>N(6)-biotinyl-L-lysyl-[protein] + hydrogencarbonate + ATP = N(6)-carboxybiotinyl-L-lysyl-[protein] + ADP + phosphate + H(+)</text>
        <dbReference type="Rhea" id="RHEA:13501"/>
        <dbReference type="Rhea" id="RHEA-COMP:10505"/>
        <dbReference type="Rhea" id="RHEA-COMP:10506"/>
        <dbReference type="ChEBI" id="CHEBI:15378"/>
        <dbReference type="ChEBI" id="CHEBI:17544"/>
        <dbReference type="ChEBI" id="CHEBI:30616"/>
        <dbReference type="ChEBI" id="CHEBI:43474"/>
        <dbReference type="ChEBI" id="CHEBI:83144"/>
        <dbReference type="ChEBI" id="CHEBI:83145"/>
        <dbReference type="ChEBI" id="CHEBI:456216"/>
        <dbReference type="EC" id="6.3.4.14"/>
    </reaction>
</comment>
<dbReference type="FunFam" id="3.30.1490.20:FF:000018">
    <property type="entry name" value="Biotin carboxylase"/>
    <property type="match status" value="1"/>
</dbReference>
<dbReference type="FunFam" id="3.40.50.20:FF:000010">
    <property type="entry name" value="Propionyl-CoA carboxylase subunit alpha"/>
    <property type="match status" value="1"/>
</dbReference>
<dbReference type="GO" id="GO:0046872">
    <property type="term" value="F:metal ion binding"/>
    <property type="evidence" value="ECO:0007669"/>
    <property type="project" value="UniProtKB-KW"/>
</dbReference>
<dbReference type="InterPro" id="IPR005479">
    <property type="entry name" value="CPAse_ATP-bd"/>
</dbReference>
<dbReference type="InterPro" id="IPR004549">
    <property type="entry name" value="Acetyl_CoA_COase_biotin_COase"/>
</dbReference>
<dbReference type="SUPFAM" id="SSF51246">
    <property type="entry name" value="Rudiment single hybrid motif"/>
    <property type="match status" value="1"/>
</dbReference>
<dbReference type="SMART" id="SM00878">
    <property type="entry name" value="Biotin_carb_C"/>
    <property type="match status" value="1"/>
</dbReference>
<protein>
    <recommendedName>
        <fullName evidence="4 16">Biotin carboxylase</fullName>
        <ecNumber evidence="4 16">6.3.4.14</ecNumber>
    </recommendedName>
    <alternativeName>
        <fullName evidence="16">Acetyl-coenzyme A carboxylase biotin carboxylase subunit A</fullName>
    </alternativeName>
</protein>
<organism evidence="19 20">
    <name type="scientific">Paenibacillus pini JCM 16418</name>
    <dbReference type="NCBI Taxonomy" id="1236976"/>
    <lineage>
        <taxon>Bacteria</taxon>
        <taxon>Bacillati</taxon>
        <taxon>Bacillota</taxon>
        <taxon>Bacilli</taxon>
        <taxon>Bacillales</taxon>
        <taxon>Paenibacillaceae</taxon>
        <taxon>Paenibacillus</taxon>
    </lineage>
</organism>
<dbReference type="eggNOG" id="COG0439">
    <property type="taxonomic scope" value="Bacteria"/>
</dbReference>
<evidence type="ECO:0000256" key="4">
    <source>
        <dbReference type="ARBA" id="ARBA00013263"/>
    </source>
</evidence>
<feature type="domain" description="Biotin carboxylation" evidence="18">
    <location>
        <begin position="2"/>
        <end position="447"/>
    </location>
</feature>
<keyword evidence="7" id="KW-0479">Metal-binding</keyword>
<dbReference type="FunFam" id="3.30.470.20:FF:000028">
    <property type="entry name" value="Methylcrotonoyl-CoA carboxylase subunit alpha, mitochondrial"/>
    <property type="match status" value="1"/>
</dbReference>
<dbReference type="SUPFAM" id="SSF52440">
    <property type="entry name" value="PreATP-grasp domain"/>
    <property type="match status" value="1"/>
</dbReference>
<evidence type="ECO:0000256" key="5">
    <source>
        <dbReference type="ARBA" id="ARBA00022516"/>
    </source>
</evidence>
<evidence type="ECO:0000256" key="12">
    <source>
        <dbReference type="ARBA" id="ARBA00023160"/>
    </source>
</evidence>
<keyword evidence="11" id="KW-0460">Magnesium</keyword>
<sequence>MKFHKILIANRGEIAVRIIRACRELGISTVAVYSEADKESLHVRLADEAYCIGPVLSKDSYLNITNIMSVASLTDCDAIHPGYGFLAENADFAEICESCNITFIGPSADAITKMGDKAVAKQTMMAAGVPVIPGSEGLIEDLDAAIMIGRDIGYPLIIKATAGGGGKGIRIADDEPSLIKQITAAQQEAQKAFGNAGVYLEKYLTGMKHVEIQIIADKHGHAVHLGERDCSVQRRRQKLVEEAPCSILSEEIRSRMGEAAVRAALAVNYSGAGTLEFLLGTDGQFYFMEMNTRIQVEHPVTEMVTGIDLIKEMISVAEGNELSFTQDEVVINGWSMECRVNAEDPARNFMPSPGKIQFYLPPGGPGVRVDSAAYQGYSIPPYYDSMIAKLIVWAPTRQEAIAKMKRALSEFAVEGIQTTIPFHQKLMDHPTFNKGDFDIKFLEENEI</sequence>
<dbReference type="Pfam" id="PF02786">
    <property type="entry name" value="CPSase_L_D2"/>
    <property type="match status" value="1"/>
</dbReference>
<dbReference type="InterPro" id="IPR016185">
    <property type="entry name" value="PreATP-grasp_dom_sf"/>
</dbReference>